<accession>A0A1M6WVR8</accession>
<reference evidence="4" key="1">
    <citation type="submission" date="2016-11" db="EMBL/GenBank/DDBJ databases">
        <authorList>
            <person name="Varghese N."/>
            <person name="Submissions S."/>
        </authorList>
    </citation>
    <scope>NUCLEOTIDE SEQUENCE [LARGE SCALE GENOMIC DNA]</scope>
    <source>
        <strain evidence="4">DSM 26134</strain>
    </source>
</reference>
<keyword evidence="4" id="KW-1185">Reference proteome</keyword>
<feature type="region of interest" description="Disordered" evidence="1">
    <location>
        <begin position="297"/>
        <end position="362"/>
    </location>
</feature>
<organism evidence="3 4">
    <name type="scientific">Reichenbachiella agariperforans</name>
    <dbReference type="NCBI Taxonomy" id="156994"/>
    <lineage>
        <taxon>Bacteria</taxon>
        <taxon>Pseudomonadati</taxon>
        <taxon>Bacteroidota</taxon>
        <taxon>Cytophagia</taxon>
        <taxon>Cytophagales</taxon>
        <taxon>Reichenbachiellaceae</taxon>
        <taxon>Reichenbachiella</taxon>
    </lineage>
</organism>
<feature type="domain" description="Bacterial Ig-like" evidence="2">
    <location>
        <begin position="1386"/>
        <end position="1475"/>
    </location>
</feature>
<feature type="compositionally biased region" description="Acidic residues" evidence="1">
    <location>
        <begin position="300"/>
        <end position="319"/>
    </location>
</feature>
<evidence type="ECO:0000259" key="2">
    <source>
        <dbReference type="Pfam" id="PF19078"/>
    </source>
</evidence>
<dbReference type="InterPro" id="IPR013783">
    <property type="entry name" value="Ig-like_fold"/>
</dbReference>
<evidence type="ECO:0000313" key="4">
    <source>
        <dbReference type="Proteomes" id="UP000184474"/>
    </source>
</evidence>
<name>A0A1M6WVR8_REIAG</name>
<evidence type="ECO:0000313" key="3">
    <source>
        <dbReference type="EMBL" id="SHK97872.1"/>
    </source>
</evidence>
<protein>
    <recommendedName>
        <fullName evidence="2">Bacterial Ig-like domain-containing protein</fullName>
    </recommendedName>
</protein>
<dbReference type="NCBIfam" id="NF033510">
    <property type="entry name" value="Ca_tandemer"/>
    <property type="match status" value="1"/>
</dbReference>
<evidence type="ECO:0000256" key="1">
    <source>
        <dbReference type="SAM" id="MobiDB-lite"/>
    </source>
</evidence>
<proteinExistence type="predicted"/>
<dbReference type="NCBIfam" id="NF038133">
    <property type="entry name" value="choice_anch_L"/>
    <property type="match status" value="1"/>
</dbReference>
<dbReference type="Gene3D" id="2.60.40.10">
    <property type="entry name" value="Immunoglobulins"/>
    <property type="match status" value="3"/>
</dbReference>
<gene>
    <name evidence="3" type="ORF">SAMN04488028_11525</name>
</gene>
<dbReference type="RefSeq" id="WP_139281129.1">
    <property type="nucleotide sequence ID" value="NZ_FRAA01000015.1"/>
</dbReference>
<sequence length="1716" mass="175554">MKTHFSTKENHSKINKRAFFAKGSFCMFLLYAGLRLNVMAQATIDDGSAGANALMSRIEGTGVTLANGTFPNPGDAGAQYGTFSNGISGANLSVDSGIILATGSVTTALSSNDAANSSENTGNTYSDSDLVAINANGIYDAAIFQFEITTGSDVDAIIISYQFGSEEYPDYVCSQYNDVFGFFVSGPGITGTQNIALVPESGNVVAVNSVNGGVCGSAQDGTAADLTKSNYYIDNNEGVPGPLYIEFNGVTTLLNGRIDNLTPNTTYTFKIAIADVGDGTYDSGVIINQVIGYKSNSDSDGLDDTADLDDDNDGIDDIVEAGGNEPNGDEDGDGLENWRDVLDNNGLGDGSTTVYTDSDNNGFPDVYDTDGDGIPNHQDLDSDDDGCYDVVEAGHADSDNDGILGSSPVASDGDGRVDGQGGYTGTNSYVTTAGVAGNITGEPVAESTMKNGDATFSVSATGDDLIYQWQEFNGSVWNDITNGGSAPGYSGATTSSLSITNLPLTYNGYDYRVVITSTSYACTDLTSDEVNLEVLAPPSDAPVITDDFCVVAAGAVTEVSGSTTESTTNLVIRVYVASTETGTKSEVTPSQVVFSSGSWTAEGLSINAGQWVFATAENVDLSEPEGDFSAGVMVRTKTPDPTNSLVITSDPVAGDATLEGEVLVSTTSAYVIQLYIDGVKIPGAVASVPQGALAAIGSWIIEDLDVPSAVLYANGIATVTMDNPDIAFCESDPSAGVLIACNPSNTIALDMSQSPSGCDLTDGSIQISGLGASQAYTIKYKKDNVDVSTNVNSNASGEAIISGLNDGSYTDIYADLPSCPSNVLAGPVVLTEPTPVTISHQLSFSPTTCGGTDGYIRLGGLSGSTSYTVDYKKDGTPVSRTIAASAGQLTINNLSAGSYTDISVTSSSCTSNVLAGPYSLSDPLAPTIIYDTETNPSSCSSTDGYIRLSGLIFNNDYDYQYTKEGILVSSATPLTADVTGAIQINNLGAGTYINVSVIETGSNCQSNTIPSITLNPPDIELGTVASPTTCSGVDGSIEIINLAENTTYDLDYQIGGSPVATSTFTASSTGEHTISSLSEGVYTDITVTNNSCVSNVLSTTLTDPANPVIAEGTLVNPSTCGGANGSIQLTGLNVSTTYTVDYTLGSLVSQTLASDGSGNLTISNLAAGAYTDISVTLNNCSSNQLASVTLSDPASPTITLGQNPEVCAGETSGDLVYSATTNSPDTYSIDFDGVAEAFGFVDVSGAPLSSSPITIDIPTGADPDVYNATITVTNSSTSCSSIGEGFTISVIGFPSVPTVQNIVTNDPTPIISGSADAGVSLEVEVAGATYNLSADGSGNWSIDTESVTPDAGTFNPDVNGVNEVLVTAGVSGCEVSDVTSNELTIDTTPPTVDIQNEPSVISSSSAFTVTISFDEDVFNFVLTDVVISNGFGSNFQVVDGSTYTLDITPNMSDDVTIDVPVSVANDEATNDNTAAIQAVVPLAPTSPTVSSQITNDLTPVITGTTGTGVELDADESMTVEINGATYAVIPDASGNWSVDTETATPSSGTLGTFSNGNSYEVIAIVEDGGGNQATDISSNEIIIDTVAPTVPTVVSQVTSDTTPVISGTTGTGAALSGDENMRVTVNGATYNVTPDASGNWSIDTETAPAISGTLGTFTDGNTYQVVATVTDVAGNTATDASTDELVIDTTDPTVPTVVSQTTSDTTPVITGTTGTG</sequence>
<feature type="non-terminal residue" evidence="3">
    <location>
        <position position="1716"/>
    </location>
</feature>
<feature type="region of interest" description="Disordered" evidence="1">
    <location>
        <begin position="1697"/>
        <end position="1716"/>
    </location>
</feature>
<feature type="compositionally biased region" description="Polar residues" evidence="1">
    <location>
        <begin position="350"/>
        <end position="361"/>
    </location>
</feature>
<dbReference type="Pfam" id="PF19078">
    <property type="entry name" value="Big_12"/>
    <property type="match status" value="1"/>
</dbReference>
<feature type="region of interest" description="Disordered" evidence="1">
    <location>
        <begin position="393"/>
        <end position="423"/>
    </location>
</feature>
<dbReference type="InterPro" id="IPR049804">
    <property type="entry name" value="Choice_anch_L"/>
</dbReference>
<dbReference type="STRING" id="156994.SAMN04488028_11525"/>
<dbReference type="InterPro" id="IPR044048">
    <property type="entry name" value="Big_12"/>
</dbReference>
<dbReference type="EMBL" id="FRAA01000015">
    <property type="protein sequence ID" value="SHK97872.1"/>
    <property type="molecule type" value="Genomic_DNA"/>
</dbReference>
<dbReference type="Proteomes" id="UP000184474">
    <property type="component" value="Unassembled WGS sequence"/>
</dbReference>